<organism evidence="1 2">
    <name type="scientific">Candidatus Odyssella acanthamoebae</name>
    <dbReference type="NCBI Taxonomy" id="91604"/>
    <lineage>
        <taxon>Bacteria</taxon>
        <taxon>Pseudomonadati</taxon>
        <taxon>Pseudomonadota</taxon>
        <taxon>Alphaproteobacteria</taxon>
        <taxon>Holosporales</taxon>
        <taxon>Candidatus Paracaedibacteraceae</taxon>
        <taxon>Candidatus Odyssella</taxon>
    </lineage>
</organism>
<evidence type="ECO:0008006" key="3">
    <source>
        <dbReference type="Google" id="ProtNLM"/>
    </source>
</evidence>
<protein>
    <recommendedName>
        <fullName evidence="3">ISKra4 family transposase</fullName>
    </recommendedName>
</protein>
<dbReference type="Proteomes" id="UP000028926">
    <property type="component" value="Chromosome"/>
</dbReference>
<reference evidence="1 2" key="1">
    <citation type="submission" date="2014-07" db="EMBL/GenBank/DDBJ databases">
        <title>Comparative genomic insights into amoeba endosymbionts belonging to the families of Holosporaceae and Candidatus Midichloriaceae within Rickettsiales.</title>
        <authorList>
            <person name="Wang Z."/>
            <person name="Wu M."/>
        </authorList>
    </citation>
    <scope>NUCLEOTIDE SEQUENCE [LARGE SCALE GENOMIC DNA]</scope>
    <source>
        <strain evidence="1">PRA3</strain>
    </source>
</reference>
<dbReference type="NCBIfam" id="NF033572">
    <property type="entry name" value="transpos_ISKra4"/>
    <property type="match status" value="1"/>
</dbReference>
<dbReference type="EMBL" id="CP008941">
    <property type="protein sequence ID" value="AIK96607.1"/>
    <property type="molecule type" value="Genomic_DNA"/>
</dbReference>
<evidence type="ECO:0000313" key="1">
    <source>
        <dbReference type="EMBL" id="AIK96607.1"/>
    </source>
</evidence>
<keyword evidence="2" id="KW-1185">Reference proteome</keyword>
<evidence type="ECO:0000313" key="2">
    <source>
        <dbReference type="Proteomes" id="UP000028926"/>
    </source>
</evidence>
<gene>
    <name evidence="1" type="ORF">ID47_07560</name>
</gene>
<dbReference type="eggNOG" id="COG3464">
    <property type="taxonomic scope" value="Bacteria"/>
</dbReference>
<dbReference type="HOGENOM" id="CLU_047254_1_1_5"/>
<dbReference type="OrthoDB" id="8089897at2"/>
<sequence>MKIKLQLIIDNNNEYITEDVIYLERDELSSETLGLTLKEAKNINSKVQEIRITHQITDFVAHHRHCPCCSKPRSIKGYHPLIYRTLFGKICLRSPRLFSCRCQSQQSSTFSPLVQLLTEHVSPELSYLESKWASLMSYGLAAKLLKEVFPVEIYPSSVYRITSKVANRLEQELGEEKAMFIEGCQRDWNQLPRPDTPITVSLDGGYVHARKGNNRKAGWFEVIVGKSLQEGHQPRRFGYVVNYDQKPKRRLYEMLEKQGLQLNQDINFLTDGGDTVRDLPLYLSPRSEHILDWFHVTMRMTVIKQISKGAMGKDYANFEKQLLRTKWFLWHGNVYQSLDVLESLIMDLALYSKNKAHKKFKLWRVVSEFYQYIQSNSQFILNYGELYRHGESVSSACAESAVNELISKRMAKSQQMRWTQKVAHLLLQVRSKTLNGDLIKSFKQWYPKMDDAHNIPQPLAA</sequence>
<proteinExistence type="predicted"/>
<accession>A0A077ATT8</accession>
<dbReference type="RefSeq" id="WP_038465165.1">
    <property type="nucleotide sequence ID" value="NZ_CP008941.1"/>
</dbReference>
<dbReference type="AlphaFoldDB" id="A0A077ATT8"/>
<name>A0A077ATT8_9PROT</name>
<dbReference type="KEGG" id="paca:ID47_07560"/>